<sequence>MYHLDNTSGVPEMPEPKDEQSISPRWFGESQEQGGISWPGADWFNTVQAELLNLLAAAGLQPDKKSFDQLSKAIPVLGEKQIRQDLGSRYGYTLLNECSDIEELRAVQMEYHGQKVKLRCWDESQHASFVDVFYVYDANDSSSVDDGYRTIVNADGQRLKALFNGAVDLRVAGLRASGDNVGSSFNRVYRAELERVLASTYALKMPTIKLPALTTFGDPDSTTEFNAKLNASIKIPSFVPVECDGNYVCEFLDINAHAIWITNQIPGVVPDLTQWRNMQTVTMFANKSGRFRLSGPGKNLSQAAGVKLGKVRISRSFLPKLTR</sequence>
<proteinExistence type="predicted"/>
<reference evidence="2 3" key="1">
    <citation type="journal article" date="2023" name="Microbiol. Resour. Announc.">
        <title>Complete Genome Sequence of the First Colistin-Resistant Raoultella electrica Strain.</title>
        <authorList>
            <person name="Aldeia C."/>
            <person name="Campos-Madueno E.I."/>
            <person name="Sendi P."/>
            <person name="Endimiani A."/>
        </authorList>
    </citation>
    <scope>NUCLEOTIDE SEQUENCE [LARGE SCALE GENOMIC DNA]</scope>
    <source>
        <strain evidence="2 3">S2-IND-01-C</strain>
    </source>
</reference>
<feature type="region of interest" description="Disordered" evidence="1">
    <location>
        <begin position="1"/>
        <end position="22"/>
    </location>
</feature>
<evidence type="ECO:0000313" key="2">
    <source>
        <dbReference type="EMBL" id="WBW63689.1"/>
    </source>
</evidence>
<keyword evidence="3" id="KW-1185">Reference proteome</keyword>
<dbReference type="Proteomes" id="UP001210130">
    <property type="component" value="Chromosome"/>
</dbReference>
<dbReference type="AlphaFoldDB" id="A0AAJ5R085"/>
<protein>
    <submittedName>
        <fullName evidence="2">Uncharacterized protein</fullName>
    </submittedName>
</protein>
<gene>
    <name evidence="2" type="ORF">OR613_12745</name>
</gene>
<evidence type="ECO:0000256" key="1">
    <source>
        <dbReference type="SAM" id="MobiDB-lite"/>
    </source>
</evidence>
<evidence type="ECO:0000313" key="3">
    <source>
        <dbReference type="Proteomes" id="UP001210130"/>
    </source>
</evidence>
<dbReference type="RefSeq" id="WP_271207627.1">
    <property type="nucleotide sequence ID" value="NZ_CP112887.1"/>
</dbReference>
<name>A0AAJ5R085_9ENTR</name>
<organism evidence="2 3">
    <name type="scientific">Klebsiella electrica</name>
    <dbReference type="NCBI Taxonomy" id="1259973"/>
    <lineage>
        <taxon>Bacteria</taxon>
        <taxon>Pseudomonadati</taxon>
        <taxon>Pseudomonadota</taxon>
        <taxon>Gammaproteobacteria</taxon>
        <taxon>Enterobacterales</taxon>
        <taxon>Enterobacteriaceae</taxon>
        <taxon>Klebsiella/Raoultella group</taxon>
        <taxon>Klebsiella</taxon>
    </lineage>
</organism>
<dbReference type="EMBL" id="CP112887">
    <property type="protein sequence ID" value="WBW63689.1"/>
    <property type="molecule type" value="Genomic_DNA"/>
</dbReference>
<accession>A0AAJ5R085</accession>